<reference evidence="7 8" key="1">
    <citation type="journal article" date="2012" name="J. Bacteriol.">
        <title>Genome Sequence of Idiomarina xiamenensis Type Strain 10-D-4.</title>
        <authorList>
            <person name="Lai Q."/>
            <person name="Wang L."/>
            <person name="Wang W."/>
            <person name="Shao Z."/>
        </authorList>
    </citation>
    <scope>NUCLEOTIDE SEQUENCE [LARGE SCALE GENOMIC DNA]</scope>
    <source>
        <strain evidence="7 8">10-D-4</strain>
    </source>
</reference>
<keyword evidence="5 6" id="KW-0472">Membrane</keyword>
<keyword evidence="6" id="KW-1003">Cell membrane</keyword>
<protein>
    <recommendedName>
        <fullName evidence="6">Probable membrane transporter protein</fullName>
    </recommendedName>
</protein>
<evidence type="ECO:0000256" key="1">
    <source>
        <dbReference type="ARBA" id="ARBA00004141"/>
    </source>
</evidence>
<dbReference type="AlphaFoldDB" id="K2KEW6"/>
<dbReference type="STRING" id="740709.A10D4_02920"/>
<feature type="transmembrane region" description="Helical" evidence="6">
    <location>
        <begin position="178"/>
        <end position="200"/>
    </location>
</feature>
<comment type="subcellular location">
    <subcellularLocation>
        <location evidence="6">Cell membrane</location>
        <topology evidence="6">Multi-pass membrane protein</topology>
    </subcellularLocation>
    <subcellularLocation>
        <location evidence="1">Membrane</location>
        <topology evidence="1">Multi-pass membrane protein</topology>
    </subcellularLocation>
</comment>
<evidence type="ECO:0000313" key="7">
    <source>
        <dbReference type="EMBL" id="EKE85262.1"/>
    </source>
</evidence>
<dbReference type="PATRIC" id="fig|740709.3.peg.586"/>
<feature type="transmembrane region" description="Helical" evidence="6">
    <location>
        <begin position="7"/>
        <end position="36"/>
    </location>
</feature>
<feature type="transmembrane region" description="Helical" evidence="6">
    <location>
        <begin position="246"/>
        <end position="263"/>
    </location>
</feature>
<keyword evidence="4 6" id="KW-1133">Transmembrane helix</keyword>
<dbReference type="Proteomes" id="UP000014115">
    <property type="component" value="Unassembled WGS sequence"/>
</dbReference>
<accession>K2KEW6</accession>
<comment type="caution">
    <text evidence="7">The sequence shown here is derived from an EMBL/GenBank/DDBJ whole genome shotgun (WGS) entry which is preliminary data.</text>
</comment>
<feature type="transmembrane region" description="Helical" evidence="6">
    <location>
        <begin position="137"/>
        <end position="158"/>
    </location>
</feature>
<sequence>MLIAGWLWCLAGGTLAGLLAGLLGIGGGLVVVPLLVFLLPMLGVSAELVMPTAIATSLATICMTTLSASRAHAKHGQVDSFWVKRLIPGLVLGAAAGALLATVIDPIWLKRIFAAVMILLSIRMLMPSREGEPLVNAPYVVVASGGTAIGLLSALVGIGGGALTVPFLQRLQLPVRRAIAVSSVASLTIAISAVLMFLLLGQLHLREQPSAILGYINLQAWLGISIASVLVAPLGARLTQRLPVRRLQQIFAGFLVIVGVHLLQG</sequence>
<evidence type="ECO:0000256" key="2">
    <source>
        <dbReference type="ARBA" id="ARBA00009142"/>
    </source>
</evidence>
<evidence type="ECO:0000313" key="8">
    <source>
        <dbReference type="Proteomes" id="UP000014115"/>
    </source>
</evidence>
<dbReference type="PANTHER" id="PTHR43483:SF3">
    <property type="entry name" value="MEMBRANE TRANSPORTER PROTEIN HI_0806-RELATED"/>
    <property type="match status" value="1"/>
</dbReference>
<evidence type="ECO:0000256" key="3">
    <source>
        <dbReference type="ARBA" id="ARBA00022692"/>
    </source>
</evidence>
<feature type="transmembrane region" description="Helical" evidence="6">
    <location>
        <begin position="81"/>
        <end position="101"/>
    </location>
</feature>
<dbReference type="EMBL" id="AMRG01000003">
    <property type="protein sequence ID" value="EKE85262.1"/>
    <property type="molecule type" value="Genomic_DNA"/>
</dbReference>
<dbReference type="OrthoDB" id="457670at2"/>
<dbReference type="Pfam" id="PF01925">
    <property type="entry name" value="TauE"/>
    <property type="match status" value="1"/>
</dbReference>
<keyword evidence="3 6" id="KW-0812">Transmembrane</keyword>
<dbReference type="GO" id="GO:0005886">
    <property type="term" value="C:plasma membrane"/>
    <property type="evidence" value="ECO:0007669"/>
    <property type="project" value="UniProtKB-SubCell"/>
</dbReference>
<dbReference type="PANTHER" id="PTHR43483">
    <property type="entry name" value="MEMBRANE TRANSPORTER PROTEIN HI_0806-RELATED"/>
    <property type="match status" value="1"/>
</dbReference>
<evidence type="ECO:0000256" key="6">
    <source>
        <dbReference type="RuleBase" id="RU363041"/>
    </source>
</evidence>
<dbReference type="eggNOG" id="COG0730">
    <property type="taxonomic scope" value="Bacteria"/>
</dbReference>
<evidence type="ECO:0000256" key="4">
    <source>
        <dbReference type="ARBA" id="ARBA00022989"/>
    </source>
</evidence>
<gene>
    <name evidence="7" type="ORF">A10D4_02920</name>
</gene>
<dbReference type="RefSeq" id="WP_008487620.1">
    <property type="nucleotide sequence ID" value="NZ_AMRG01000003.1"/>
</dbReference>
<feature type="transmembrane region" description="Helical" evidence="6">
    <location>
        <begin position="48"/>
        <end position="69"/>
    </location>
</feature>
<comment type="similarity">
    <text evidence="2 6">Belongs to the 4-toluene sulfonate uptake permease (TSUP) (TC 2.A.102) family.</text>
</comment>
<evidence type="ECO:0000256" key="5">
    <source>
        <dbReference type="ARBA" id="ARBA00023136"/>
    </source>
</evidence>
<feature type="transmembrane region" description="Helical" evidence="6">
    <location>
        <begin position="212"/>
        <end position="234"/>
    </location>
</feature>
<organism evidence="7 8">
    <name type="scientific">Idiomarina xiamenensis 10-D-4</name>
    <dbReference type="NCBI Taxonomy" id="740709"/>
    <lineage>
        <taxon>Bacteria</taxon>
        <taxon>Pseudomonadati</taxon>
        <taxon>Pseudomonadota</taxon>
        <taxon>Gammaproteobacteria</taxon>
        <taxon>Alteromonadales</taxon>
        <taxon>Idiomarinaceae</taxon>
        <taxon>Idiomarina</taxon>
    </lineage>
</organism>
<name>K2KEW6_9GAMM</name>
<keyword evidence="8" id="KW-1185">Reference proteome</keyword>
<proteinExistence type="inferred from homology"/>
<dbReference type="InterPro" id="IPR002781">
    <property type="entry name" value="TM_pro_TauE-like"/>
</dbReference>
<feature type="transmembrane region" description="Helical" evidence="6">
    <location>
        <begin position="107"/>
        <end position="125"/>
    </location>
</feature>